<evidence type="ECO:0000313" key="2">
    <source>
        <dbReference type="EMBL" id="MDA0159549.1"/>
    </source>
</evidence>
<evidence type="ECO:0000313" key="3">
    <source>
        <dbReference type="Proteomes" id="UP001149140"/>
    </source>
</evidence>
<feature type="signal peptide" evidence="1">
    <location>
        <begin position="1"/>
        <end position="32"/>
    </location>
</feature>
<dbReference type="PANTHER" id="PTHR36152:SF5">
    <property type="entry name" value="PROTEIN HCP1"/>
    <property type="match status" value="1"/>
</dbReference>
<proteinExistence type="predicted"/>
<keyword evidence="1" id="KW-0732">Signal</keyword>
<sequence length="202" mass="21256">MPQLSTRRRLARRVALVAVPLMLAIGATNAIADPGPPLQADSNTTTIPGQAGTTPVFLKLDGIPGESADPSHPGEIDVKSFAFGAKNSSTEGGPGKVTFSSISFTKAYDKSSPLLLQHVATGQRIPQATFSFRRSGRNGDGFLVYKFQDLGVGEYQQGGDTGVSPLLEHVVLDFAKVQVSYLPVAGPPLVTAGWDVRLNAPL</sequence>
<keyword evidence="3" id="KW-1185">Reference proteome</keyword>
<dbReference type="Proteomes" id="UP001149140">
    <property type="component" value="Unassembled WGS sequence"/>
</dbReference>
<accession>A0A9X3MNL3</accession>
<dbReference type="RefSeq" id="WP_270038290.1">
    <property type="nucleotide sequence ID" value="NZ_JAPDOD010000002.1"/>
</dbReference>
<organism evidence="2 3">
    <name type="scientific">Solirubrobacter ginsenosidimutans</name>
    <dbReference type="NCBI Taxonomy" id="490573"/>
    <lineage>
        <taxon>Bacteria</taxon>
        <taxon>Bacillati</taxon>
        <taxon>Actinomycetota</taxon>
        <taxon>Thermoleophilia</taxon>
        <taxon>Solirubrobacterales</taxon>
        <taxon>Solirubrobacteraceae</taxon>
        <taxon>Solirubrobacter</taxon>
    </lineage>
</organism>
<dbReference type="Pfam" id="PF05638">
    <property type="entry name" value="T6SS_HCP"/>
    <property type="match status" value="1"/>
</dbReference>
<feature type="chain" id="PRO_5040787805" evidence="1">
    <location>
        <begin position="33"/>
        <end position="202"/>
    </location>
</feature>
<dbReference type="InterPro" id="IPR053165">
    <property type="entry name" value="HSI-I_assembly_Hcp1"/>
</dbReference>
<comment type="caution">
    <text evidence="2">The sequence shown here is derived from an EMBL/GenBank/DDBJ whole genome shotgun (WGS) entry which is preliminary data.</text>
</comment>
<gene>
    <name evidence="2" type="ORF">OM076_04675</name>
</gene>
<dbReference type="SUPFAM" id="SSF141452">
    <property type="entry name" value="Hcp1-like"/>
    <property type="match status" value="1"/>
</dbReference>
<protein>
    <submittedName>
        <fullName evidence="2">Type VI secretion system tube protein Hcp</fullName>
    </submittedName>
</protein>
<dbReference type="AlphaFoldDB" id="A0A9X3MNL3"/>
<evidence type="ECO:0000256" key="1">
    <source>
        <dbReference type="SAM" id="SignalP"/>
    </source>
</evidence>
<dbReference type="PANTHER" id="PTHR36152">
    <property type="entry name" value="CYTOPLASMIC PROTEIN-RELATED"/>
    <property type="match status" value="1"/>
</dbReference>
<dbReference type="EMBL" id="JAPDOD010000002">
    <property type="protein sequence ID" value="MDA0159549.1"/>
    <property type="molecule type" value="Genomic_DNA"/>
</dbReference>
<name>A0A9X3MNL3_9ACTN</name>
<dbReference type="Gene3D" id="2.30.110.20">
    <property type="entry name" value="Hcp1-like"/>
    <property type="match status" value="1"/>
</dbReference>
<dbReference type="InterPro" id="IPR036624">
    <property type="entry name" value="Hcp1-lik_sf"/>
</dbReference>
<reference evidence="2" key="1">
    <citation type="submission" date="2022-10" db="EMBL/GenBank/DDBJ databases">
        <title>The WGS of Solirubrobacter ginsenosidimutans DSM 21036.</title>
        <authorList>
            <person name="Jiang Z."/>
        </authorList>
    </citation>
    <scope>NUCLEOTIDE SEQUENCE</scope>
    <source>
        <strain evidence="2">DSM 21036</strain>
    </source>
</reference>
<dbReference type="InterPro" id="IPR008514">
    <property type="entry name" value="T6SS_Hcp"/>
</dbReference>